<feature type="signal peptide" evidence="1">
    <location>
        <begin position="1"/>
        <end position="16"/>
    </location>
</feature>
<dbReference type="GO" id="GO:0015627">
    <property type="term" value="C:type II protein secretion system complex"/>
    <property type="evidence" value="ECO:0007669"/>
    <property type="project" value="TreeGrafter"/>
</dbReference>
<dbReference type="InterPro" id="IPR010994">
    <property type="entry name" value="RuvA_2-like"/>
</dbReference>
<dbReference type="Gene3D" id="1.10.150.280">
    <property type="entry name" value="AF1531-like domain"/>
    <property type="match status" value="1"/>
</dbReference>
<dbReference type="EMBL" id="QGKM01000010">
    <property type="protein sequence ID" value="PWQ99521.1"/>
    <property type="molecule type" value="Genomic_DNA"/>
</dbReference>
<evidence type="ECO:0008006" key="4">
    <source>
        <dbReference type="Google" id="ProtNLM"/>
    </source>
</evidence>
<protein>
    <recommendedName>
        <fullName evidence="4">Competence protein ComEA</fullName>
    </recommendedName>
</protein>
<evidence type="ECO:0000313" key="3">
    <source>
        <dbReference type="Proteomes" id="UP000245539"/>
    </source>
</evidence>
<proteinExistence type="predicted"/>
<reference evidence="2 3" key="1">
    <citation type="submission" date="2018-05" db="EMBL/GenBank/DDBJ databases">
        <title>Leucothrix arctica sp. nov., isolated from Arctic seawater.</title>
        <authorList>
            <person name="Choi A."/>
            <person name="Baek K."/>
        </authorList>
    </citation>
    <scope>NUCLEOTIDE SEQUENCE [LARGE SCALE GENOMIC DNA]</scope>
    <source>
        <strain evidence="2 3">JCM 18388</strain>
    </source>
</reference>
<dbReference type="InterPro" id="IPR051675">
    <property type="entry name" value="Endo/Exo/Phosphatase_dom_1"/>
</dbReference>
<dbReference type="OrthoDB" id="7510573at2"/>
<comment type="caution">
    <text evidence="2">The sequence shown here is derived from an EMBL/GenBank/DDBJ whole genome shotgun (WGS) entry which is preliminary data.</text>
</comment>
<dbReference type="InterPro" id="IPR004509">
    <property type="entry name" value="Competence_ComEA_HhH"/>
</dbReference>
<keyword evidence="3" id="KW-1185">Reference proteome</keyword>
<name>A0A317CMS8_9GAMM</name>
<dbReference type="Pfam" id="PF12836">
    <property type="entry name" value="HHH_3"/>
    <property type="match status" value="1"/>
</dbReference>
<dbReference type="PANTHER" id="PTHR21180">
    <property type="entry name" value="ENDONUCLEASE/EXONUCLEASE/PHOSPHATASE FAMILY DOMAIN-CONTAINING PROTEIN 1"/>
    <property type="match status" value="1"/>
</dbReference>
<evidence type="ECO:0000313" key="2">
    <source>
        <dbReference type="EMBL" id="PWQ99521.1"/>
    </source>
</evidence>
<accession>A0A317CMS8</accession>
<dbReference type="NCBIfam" id="TIGR00426">
    <property type="entry name" value="competence protein ComEA helix-hairpin-helix repeat region"/>
    <property type="match status" value="1"/>
</dbReference>
<evidence type="ECO:0000256" key="1">
    <source>
        <dbReference type="SAM" id="SignalP"/>
    </source>
</evidence>
<sequence>MVVLAISLGVSSSVFAGLVNINKANSEALAHHLTGVGQKKAEAIVKYRSEHGAFTDAEDLVNVKGIGEGILNKNIKDISLTSGAVALAKNAELPEKLEKMPAKAKKAVMISDTKPSKEAKTIKSSEKKVVAKADDKKLISMTKKKEVSKVTDKSEK</sequence>
<keyword evidence="1" id="KW-0732">Signal</keyword>
<organism evidence="2 3">
    <name type="scientific">Leucothrix pacifica</name>
    <dbReference type="NCBI Taxonomy" id="1247513"/>
    <lineage>
        <taxon>Bacteria</taxon>
        <taxon>Pseudomonadati</taxon>
        <taxon>Pseudomonadota</taxon>
        <taxon>Gammaproteobacteria</taxon>
        <taxon>Thiotrichales</taxon>
        <taxon>Thiotrichaceae</taxon>
        <taxon>Leucothrix</taxon>
    </lineage>
</organism>
<dbReference type="PANTHER" id="PTHR21180:SF32">
    <property type="entry name" value="ENDONUCLEASE_EXONUCLEASE_PHOSPHATASE FAMILY DOMAIN-CONTAINING PROTEIN 1"/>
    <property type="match status" value="1"/>
</dbReference>
<dbReference type="GO" id="GO:0015628">
    <property type="term" value="P:protein secretion by the type II secretion system"/>
    <property type="evidence" value="ECO:0007669"/>
    <property type="project" value="TreeGrafter"/>
</dbReference>
<dbReference type="AlphaFoldDB" id="A0A317CMS8"/>
<dbReference type="SUPFAM" id="SSF47781">
    <property type="entry name" value="RuvA domain 2-like"/>
    <property type="match status" value="1"/>
</dbReference>
<gene>
    <name evidence="2" type="ORF">DKW60_05340</name>
</gene>
<dbReference type="Proteomes" id="UP000245539">
    <property type="component" value="Unassembled WGS sequence"/>
</dbReference>
<feature type="chain" id="PRO_5016358914" description="Competence protein ComEA" evidence="1">
    <location>
        <begin position="17"/>
        <end position="156"/>
    </location>
</feature>